<feature type="domain" description="GPI inositol-deacylase PGAP1-like alpha/beta" evidence="6">
    <location>
        <begin position="144"/>
        <end position="197"/>
    </location>
</feature>
<dbReference type="Pfam" id="PF22939">
    <property type="entry name" value="WHD_GPIID"/>
    <property type="match status" value="1"/>
</dbReference>
<evidence type="ECO:0000256" key="4">
    <source>
        <dbReference type="PROSITE-ProRule" id="PRU00221"/>
    </source>
</evidence>
<keyword evidence="5" id="KW-0378">Hydrolase</keyword>
<dbReference type="Gene3D" id="3.40.50.1820">
    <property type="entry name" value="alpha/beta hydrolase"/>
    <property type="match status" value="1"/>
</dbReference>
<name>A0ABR1RYX2_9PEZI</name>
<proteinExistence type="inferred from homology"/>
<dbReference type="Gene3D" id="3.40.50.300">
    <property type="entry name" value="P-loop containing nucleotide triphosphate hydrolases"/>
    <property type="match status" value="1"/>
</dbReference>
<dbReference type="Gene3D" id="2.130.10.10">
    <property type="entry name" value="YVTN repeat-like/Quinoprotein amine dehydrogenase"/>
    <property type="match status" value="3"/>
</dbReference>
<evidence type="ECO:0000256" key="1">
    <source>
        <dbReference type="ARBA" id="ARBA00003496"/>
    </source>
</evidence>
<dbReference type="Pfam" id="PF24883">
    <property type="entry name" value="NPHP3_N"/>
    <property type="match status" value="1"/>
</dbReference>
<dbReference type="InterPro" id="IPR036322">
    <property type="entry name" value="WD40_repeat_dom_sf"/>
</dbReference>
<keyword evidence="5" id="KW-0472">Membrane</keyword>
<dbReference type="PANTHER" id="PTHR10039">
    <property type="entry name" value="AMELOGENIN"/>
    <property type="match status" value="1"/>
</dbReference>
<feature type="repeat" description="WD" evidence="4">
    <location>
        <begin position="927"/>
        <end position="967"/>
    </location>
</feature>
<evidence type="ECO:0000259" key="8">
    <source>
        <dbReference type="Pfam" id="PF24883"/>
    </source>
</evidence>
<feature type="domain" description="GPI inositol-deacylase winged helix" evidence="7">
    <location>
        <begin position="615"/>
        <end position="699"/>
    </location>
</feature>
<dbReference type="Pfam" id="PF00400">
    <property type="entry name" value="WD40"/>
    <property type="match status" value="1"/>
</dbReference>
<dbReference type="EC" id="3.1.-.-" evidence="5"/>
<evidence type="ECO:0000256" key="5">
    <source>
        <dbReference type="RuleBase" id="RU365011"/>
    </source>
</evidence>
<dbReference type="InterPro" id="IPR001680">
    <property type="entry name" value="WD40_rpt"/>
</dbReference>
<keyword evidence="3" id="KW-0677">Repeat</keyword>
<dbReference type="InterPro" id="IPR015943">
    <property type="entry name" value="WD40/YVTN_repeat-like_dom_sf"/>
</dbReference>
<gene>
    <name evidence="9" type="ORF">PG991_007005</name>
</gene>
<dbReference type="SUPFAM" id="SSF53474">
    <property type="entry name" value="alpha/beta-Hydrolases"/>
    <property type="match status" value="1"/>
</dbReference>
<keyword evidence="5" id="KW-0813">Transport</keyword>
<evidence type="ECO:0000313" key="9">
    <source>
        <dbReference type="EMBL" id="KAK8023124.1"/>
    </source>
</evidence>
<dbReference type="InterPro" id="IPR027417">
    <property type="entry name" value="P-loop_NTPase"/>
</dbReference>
<evidence type="ECO:0000256" key="3">
    <source>
        <dbReference type="ARBA" id="ARBA00022737"/>
    </source>
</evidence>
<dbReference type="SMART" id="SM00320">
    <property type="entry name" value="WD40"/>
    <property type="match status" value="4"/>
</dbReference>
<dbReference type="Pfam" id="PF07819">
    <property type="entry name" value="PGAP1"/>
    <property type="match status" value="1"/>
</dbReference>
<keyword evidence="5" id="KW-0256">Endoplasmic reticulum</keyword>
<comment type="subcellular location">
    <subcellularLocation>
        <location evidence="5">Endoplasmic reticulum membrane</location>
    </subcellularLocation>
</comment>
<keyword evidence="4" id="KW-0853">WD repeat</keyword>
<dbReference type="InterPro" id="IPR029058">
    <property type="entry name" value="AB_hydrolase_fold"/>
</dbReference>
<evidence type="ECO:0000313" key="10">
    <source>
        <dbReference type="Proteomes" id="UP001396898"/>
    </source>
</evidence>
<dbReference type="SUPFAM" id="SSF52540">
    <property type="entry name" value="P-loop containing nucleoside triphosphate hydrolases"/>
    <property type="match status" value="1"/>
</dbReference>
<comment type="function">
    <text evidence="1 5">Involved in inositol deacylation of GPI-anchored proteins which plays important roles in the quality control and ER-associated degradation of GPI-anchored proteins.</text>
</comment>
<keyword evidence="10" id="KW-1185">Reference proteome</keyword>
<feature type="non-terminal residue" evidence="9">
    <location>
        <position position="1"/>
    </location>
</feature>
<dbReference type="SUPFAM" id="SSF50978">
    <property type="entry name" value="WD40 repeat-like"/>
    <property type="match status" value="2"/>
</dbReference>
<comment type="similarity">
    <text evidence="5">Belongs to the GPI inositol-deacylase family.</text>
</comment>
<dbReference type="Proteomes" id="UP001396898">
    <property type="component" value="Unassembled WGS sequence"/>
</dbReference>
<dbReference type="InterPro" id="IPR054471">
    <property type="entry name" value="GPIID_WHD"/>
</dbReference>
<dbReference type="InterPro" id="IPR012908">
    <property type="entry name" value="PGAP1-ab_dom-like"/>
</dbReference>
<accession>A0ABR1RYX2</accession>
<dbReference type="PANTHER" id="PTHR10039:SF16">
    <property type="entry name" value="GPI INOSITOL-DEACYLASE"/>
    <property type="match status" value="1"/>
</dbReference>
<keyword evidence="5" id="KW-0653">Protein transport</keyword>
<comment type="caution">
    <text evidence="9">The sequence shown here is derived from an EMBL/GenBank/DDBJ whole genome shotgun (WGS) entry which is preliminary data.</text>
</comment>
<evidence type="ECO:0000256" key="2">
    <source>
        <dbReference type="ARBA" id="ARBA00015856"/>
    </source>
</evidence>
<dbReference type="EMBL" id="JAQQWI010000009">
    <property type="protein sequence ID" value="KAK8023124.1"/>
    <property type="molecule type" value="Genomic_DNA"/>
</dbReference>
<reference evidence="9 10" key="1">
    <citation type="submission" date="2023-01" db="EMBL/GenBank/DDBJ databases">
        <title>Analysis of 21 Apiospora genomes using comparative genomics revels a genus with tremendous synthesis potential of carbohydrate active enzymes and secondary metabolites.</title>
        <authorList>
            <person name="Sorensen T."/>
        </authorList>
    </citation>
    <scope>NUCLEOTIDE SEQUENCE [LARGE SCALE GENOMIC DNA]</scope>
    <source>
        <strain evidence="9 10">CBS 20057</strain>
    </source>
</reference>
<evidence type="ECO:0000259" key="6">
    <source>
        <dbReference type="Pfam" id="PF07819"/>
    </source>
</evidence>
<dbReference type="InterPro" id="IPR056884">
    <property type="entry name" value="NPHP3-like_N"/>
</dbReference>
<evidence type="ECO:0000259" key="7">
    <source>
        <dbReference type="Pfam" id="PF22939"/>
    </source>
</evidence>
<protein>
    <recommendedName>
        <fullName evidence="2 5">GPI inositol-deacylase</fullName>
        <ecNumber evidence="5">3.1.-.-</ecNumber>
    </recommendedName>
</protein>
<dbReference type="PROSITE" id="PS50082">
    <property type="entry name" value="WD_REPEATS_2"/>
    <property type="match status" value="1"/>
</dbReference>
<feature type="domain" description="Nephrocystin 3-like N-terminal" evidence="8">
    <location>
        <begin position="350"/>
        <end position="511"/>
    </location>
</feature>
<sequence>FRKRSLIHVLSRQDTDRSDTPTIVARSTTVQSNLSLLDISGDTGGDKGPLGLNTLFEPEHATPEVDLVFIHGLGGGSRKRWSKSLDPLHYWPKAWLPDDPEFQHVRVHTFGYKADWGERRQSMLGIHDFAQSLLGEIKNDPLIRRDNTRLILVGHSMGGCVAKKAYILARQDASSKNIADRIQSIFFLGTPHRGSDLATILQSMLAVAWGSKPYVNDLLPNCATLAEINDVFRHYASDLRLWSFYETLPVNAKVLNKIVVEKYSATLGYGNEEIAAMDADHRHVCKFDSLSDPNYKKLRNALCTAVDLARVRTFEATPKDTLMKVEILLGVSDATYEDDLMSLQELKHPGSCSWLSRLPHLTEWLTNAERANAPIFWLTGRPATGKSVLSSYMVDQIRESGFMCSYFFFKHGKAGRSSLADCLRGLAHQMATQDQTMAQRIEQLDRDGESWDQGDEKSMWRKLFVNGIFKTGRVANHVWVIDGLDECSKSSNWFRLIPQLPPGLRIFMTSRSNDEIERGLSSLGSRVRVQPLVTSDTAHDMHAFLRTKLEDLSLENIDGLCNRILTKSQGSFLWVRLVLQEFENAYTDEDIEAILKEVPEDLYQMYTRMLATIQSERRRSKLAKSILTWVALAGRPLSTDELRCAIRLDINETPHNIEKAIPTVCGQLVFVDQSSRVHMIHETAREFILDEDLDSGLAVRKGERHGHLAFILCRYLTTDVLRNSHGFKPARTSKLAAVLDTSLVDYAAKFFSEHLYRSNSEDDAPMRELCNFLRTNILFWLEMIAGQGDLQPVNRTAVNIAGYLRRRTKYVPPVDKDIQLVDAWATDLIRVSARFRSKLLTCPSAIHYLIPPFCPNESMISTLFVVPTRSLTVKGARESEWDDCLVRVDFAKGQTTALAHGTVSFAVGLSTGQISLYDAISIQHISLMRHPERVRFLEFSPDERMLAAGGQKHISIWEPQSGTRIWTTSVASPPLAMTFLNPDCLIHANRANQIVTTYIENGQTSITSWDNKDTESPLPDQPPSKATISINLGLLAVGYRSHPISIIDLHSGALVGSCASGKANGIDAMSFNPSPDVFALVVSNQGGDLFIFDPRTAMLQFQRSNVFAHTLSCSTDGRSLVTGDSRGTVEVYEFDGPESTALTLIYRIGVHEEAVKDVRFSEDGLRIVDCREAQVRVWEPAILVQKDADIESQSDISSQMTIAMRTSGSVVSVERPEITLLVSISTGDHIICGKSNGEVSIWCALDGRELEVLYSHSRGASVVAAAVADERGIVATADESGRVLVVLVETTSPYWQDAHVLVDKRVGCAISNMMVSPSQDRLLICGKTRNELWDLPSGELVRDREHTTEGLHVAVAHPRCQEKLILFTTTSYRELSWSTYEEVEPRHDVQLIRTSQFSPGNVVSASYHGSELVVECIRVTGDGAGTRICYWIGDAFDEVHNEGAAIIGSNIELLSPVLREVIAVMGTTLIFIDKELWICSLDLTTFNTAPYAKRHFFILSEWLNVNGDMMFSFTSKKEFIFVNKGGLVIIKGGLDFSEVVTLSPQQGWTVQAGSMHRRTSSSITATPG</sequence>
<organism evidence="9 10">
    <name type="scientific">Apiospora marii</name>
    <dbReference type="NCBI Taxonomy" id="335849"/>
    <lineage>
        <taxon>Eukaryota</taxon>
        <taxon>Fungi</taxon>
        <taxon>Dikarya</taxon>
        <taxon>Ascomycota</taxon>
        <taxon>Pezizomycotina</taxon>
        <taxon>Sordariomycetes</taxon>
        <taxon>Xylariomycetidae</taxon>
        <taxon>Amphisphaeriales</taxon>
        <taxon>Apiosporaceae</taxon>
        <taxon>Apiospora</taxon>
    </lineage>
</organism>